<keyword evidence="2" id="KW-1185">Reference proteome</keyword>
<sequence>MPFNGLLKRMLFAELADEEPDELPSSNAKPVEIQTPKVWASAALTTPTDDDIYECSAGHTTELAGVPVPYVRTCQQCTDAKSEALEATDLVYCLIFSSAQAQDIFVPGGSNTGGKQIYKLVKCGSREAAIAEVFHATGLNGWNMVFSCVMRASEDVQDRGGNFKRVEHLWDLADDHDDDEEESISVFY</sequence>
<evidence type="ECO:0000313" key="2">
    <source>
        <dbReference type="Proteomes" id="UP001521222"/>
    </source>
</evidence>
<organism evidence="1 2">
    <name type="scientific">Nothophoma quercina</name>
    <dbReference type="NCBI Taxonomy" id="749835"/>
    <lineage>
        <taxon>Eukaryota</taxon>
        <taxon>Fungi</taxon>
        <taxon>Dikarya</taxon>
        <taxon>Ascomycota</taxon>
        <taxon>Pezizomycotina</taxon>
        <taxon>Dothideomycetes</taxon>
        <taxon>Pleosporomycetidae</taxon>
        <taxon>Pleosporales</taxon>
        <taxon>Pleosporineae</taxon>
        <taxon>Didymellaceae</taxon>
        <taxon>Nothophoma</taxon>
    </lineage>
</organism>
<accession>A0ABR3RPM6</accession>
<gene>
    <name evidence="1" type="ORF">SLS59_003199</name>
</gene>
<proteinExistence type="predicted"/>
<dbReference type="Proteomes" id="UP001521222">
    <property type="component" value="Unassembled WGS sequence"/>
</dbReference>
<evidence type="ECO:0000313" key="1">
    <source>
        <dbReference type="EMBL" id="KAL1606074.1"/>
    </source>
</evidence>
<name>A0ABR3RPM6_9PLEO</name>
<reference evidence="1 2" key="1">
    <citation type="submission" date="2024-02" db="EMBL/GenBank/DDBJ databases">
        <title>De novo assembly and annotation of 12 fungi associated with fruit tree decline syndrome in Ontario, Canada.</title>
        <authorList>
            <person name="Sulman M."/>
            <person name="Ellouze W."/>
            <person name="Ilyukhin E."/>
        </authorList>
    </citation>
    <scope>NUCLEOTIDE SEQUENCE [LARGE SCALE GENOMIC DNA]</scope>
    <source>
        <strain evidence="1 2">M97-236</strain>
    </source>
</reference>
<dbReference type="EMBL" id="JAKIXB020000008">
    <property type="protein sequence ID" value="KAL1606074.1"/>
    <property type="molecule type" value="Genomic_DNA"/>
</dbReference>
<comment type="caution">
    <text evidence="1">The sequence shown here is derived from an EMBL/GenBank/DDBJ whole genome shotgun (WGS) entry which is preliminary data.</text>
</comment>
<protein>
    <submittedName>
        <fullName evidence="1">Uncharacterized protein</fullName>
    </submittedName>
</protein>